<dbReference type="AlphaFoldDB" id="A0A1F5NAW0"/>
<feature type="transmembrane region" description="Helical" evidence="1">
    <location>
        <begin position="6"/>
        <end position="23"/>
    </location>
</feature>
<proteinExistence type="predicted"/>
<sequence length="97" mass="10310">MDYTLIVQGLVIVVVIGGVYSLWQTTRAYGGLVGAALKWIGLGMIVFAVVALNRSLGNLVLGSIASDFFSETIENILLLLGLAFSGFGFSRLTKIAK</sequence>
<reference evidence="2 3" key="1">
    <citation type="journal article" date="2016" name="Nat. Commun.">
        <title>Thousands of microbial genomes shed light on interconnected biogeochemical processes in an aquifer system.</title>
        <authorList>
            <person name="Anantharaman K."/>
            <person name="Brown C.T."/>
            <person name="Hug L.A."/>
            <person name="Sharon I."/>
            <person name="Castelle C.J."/>
            <person name="Probst A.J."/>
            <person name="Thomas B.C."/>
            <person name="Singh A."/>
            <person name="Wilkins M.J."/>
            <person name="Karaoz U."/>
            <person name="Brodie E.L."/>
            <person name="Williams K.H."/>
            <person name="Hubbard S.S."/>
            <person name="Banfield J.F."/>
        </authorList>
    </citation>
    <scope>NUCLEOTIDE SEQUENCE [LARGE SCALE GENOMIC DNA]</scope>
</reference>
<dbReference type="Proteomes" id="UP000176547">
    <property type="component" value="Unassembled WGS sequence"/>
</dbReference>
<protein>
    <submittedName>
        <fullName evidence="2">Uncharacterized protein</fullName>
    </submittedName>
</protein>
<feature type="transmembrane region" description="Helical" evidence="1">
    <location>
        <begin position="76"/>
        <end position="93"/>
    </location>
</feature>
<keyword evidence="1" id="KW-0812">Transmembrane</keyword>
<feature type="transmembrane region" description="Helical" evidence="1">
    <location>
        <begin position="35"/>
        <end position="56"/>
    </location>
</feature>
<keyword evidence="1" id="KW-0472">Membrane</keyword>
<keyword evidence="1" id="KW-1133">Transmembrane helix</keyword>
<evidence type="ECO:0000313" key="3">
    <source>
        <dbReference type="Proteomes" id="UP000176547"/>
    </source>
</evidence>
<evidence type="ECO:0000313" key="2">
    <source>
        <dbReference type="EMBL" id="OGE74702.1"/>
    </source>
</evidence>
<comment type="caution">
    <text evidence="2">The sequence shown here is derived from an EMBL/GenBank/DDBJ whole genome shotgun (WGS) entry which is preliminary data.</text>
</comment>
<dbReference type="EMBL" id="MFEG01000045">
    <property type="protein sequence ID" value="OGE74702.1"/>
    <property type="molecule type" value="Genomic_DNA"/>
</dbReference>
<evidence type="ECO:0000256" key="1">
    <source>
        <dbReference type="SAM" id="Phobius"/>
    </source>
</evidence>
<gene>
    <name evidence="2" type="ORF">A3K06_01970</name>
</gene>
<name>A0A1F5NAW0_9BACT</name>
<organism evidence="2 3">
    <name type="scientific">Candidatus Doudnabacteria bacterium RIFCSPHIGHO2_01_52_17</name>
    <dbReference type="NCBI Taxonomy" id="1817820"/>
    <lineage>
        <taxon>Bacteria</taxon>
        <taxon>Candidatus Doudnaibacteriota</taxon>
    </lineage>
</organism>
<accession>A0A1F5NAW0</accession>